<evidence type="ECO:0000313" key="3">
    <source>
        <dbReference type="Proteomes" id="UP000327044"/>
    </source>
</evidence>
<protein>
    <submittedName>
        <fullName evidence="2">Uncharacterized protein</fullName>
    </submittedName>
</protein>
<organism evidence="2 3">
    <name type="scientific">Photinus pyralis</name>
    <name type="common">Common eastern firefly</name>
    <name type="synonym">Lampyris pyralis</name>
    <dbReference type="NCBI Taxonomy" id="7054"/>
    <lineage>
        <taxon>Eukaryota</taxon>
        <taxon>Metazoa</taxon>
        <taxon>Ecdysozoa</taxon>
        <taxon>Arthropoda</taxon>
        <taxon>Hexapoda</taxon>
        <taxon>Insecta</taxon>
        <taxon>Pterygota</taxon>
        <taxon>Neoptera</taxon>
        <taxon>Endopterygota</taxon>
        <taxon>Coleoptera</taxon>
        <taxon>Polyphaga</taxon>
        <taxon>Elateriformia</taxon>
        <taxon>Elateroidea</taxon>
        <taxon>Lampyridae</taxon>
        <taxon>Lampyrinae</taxon>
        <taxon>Photinus</taxon>
    </lineage>
</organism>
<proteinExistence type="predicted"/>
<keyword evidence="3" id="KW-1185">Reference proteome</keyword>
<dbReference type="EMBL" id="VVIM01000001">
    <property type="protein sequence ID" value="KAB0803581.1"/>
    <property type="molecule type" value="Genomic_DNA"/>
</dbReference>
<name>A0A5N4B1U6_PHOPY</name>
<feature type="signal peptide" evidence="1">
    <location>
        <begin position="1"/>
        <end position="22"/>
    </location>
</feature>
<dbReference type="InParanoid" id="A0A5N4B1U6"/>
<reference evidence="2 3" key="1">
    <citation type="journal article" date="2018" name="Elife">
        <title>Firefly genomes illuminate parallel origins of bioluminescence in beetles.</title>
        <authorList>
            <person name="Fallon T.R."/>
            <person name="Lower S.E."/>
            <person name="Chang C.H."/>
            <person name="Bessho-Uehara M."/>
            <person name="Martin G.J."/>
            <person name="Bewick A.J."/>
            <person name="Behringer M."/>
            <person name="Debat H.J."/>
            <person name="Wong I."/>
            <person name="Day J.C."/>
            <person name="Suvorov A."/>
            <person name="Silva C.J."/>
            <person name="Stanger-Hall K.F."/>
            <person name="Hall D.W."/>
            <person name="Schmitz R.J."/>
            <person name="Nelson D.R."/>
            <person name="Lewis S.M."/>
            <person name="Shigenobu S."/>
            <person name="Bybee S.M."/>
            <person name="Larracuente A.M."/>
            <person name="Oba Y."/>
            <person name="Weng J.K."/>
        </authorList>
    </citation>
    <scope>NUCLEOTIDE SEQUENCE [LARGE SCALE GENOMIC DNA]</scope>
    <source>
        <strain evidence="2">1611_PpyrPB1</strain>
        <tissue evidence="2">Whole body</tissue>
    </source>
</reference>
<accession>A0A5N4B1U6</accession>
<keyword evidence="1" id="KW-0732">Signal</keyword>
<sequence>MLNSKFLAFAILMALNKQFTTAHPIFNSESDSDPISIAFSIYDLGGFGSREWRDSDWYNRHVKDWKRYDEPPYSYWDFYDEYEG</sequence>
<dbReference type="AlphaFoldDB" id="A0A5N4B1U6"/>
<evidence type="ECO:0000256" key="1">
    <source>
        <dbReference type="SAM" id="SignalP"/>
    </source>
</evidence>
<evidence type="ECO:0000313" key="2">
    <source>
        <dbReference type="EMBL" id="KAB0803581.1"/>
    </source>
</evidence>
<gene>
    <name evidence="2" type="ORF">PPYR_00551</name>
</gene>
<feature type="chain" id="PRO_5024397998" evidence="1">
    <location>
        <begin position="23"/>
        <end position="84"/>
    </location>
</feature>
<dbReference type="Proteomes" id="UP000327044">
    <property type="component" value="Unassembled WGS sequence"/>
</dbReference>
<comment type="caution">
    <text evidence="2">The sequence shown here is derived from an EMBL/GenBank/DDBJ whole genome shotgun (WGS) entry which is preliminary data.</text>
</comment>